<evidence type="ECO:0000256" key="6">
    <source>
        <dbReference type="ARBA" id="ARBA00023277"/>
    </source>
</evidence>
<name>A0A0N8NT93_9CLOT</name>
<comment type="caution">
    <text evidence="9">The sequence shown here is derived from an EMBL/GenBank/DDBJ whole genome shotgun (WGS) entry which is preliminary data.</text>
</comment>
<dbReference type="OrthoDB" id="9779353at2"/>
<evidence type="ECO:0000256" key="7">
    <source>
        <dbReference type="ARBA" id="ARBA00024331"/>
    </source>
</evidence>
<evidence type="ECO:0000256" key="8">
    <source>
        <dbReference type="PIRNR" id="PIRNR004532"/>
    </source>
</evidence>
<organism evidence="9 10">
    <name type="scientific">Oxobacter pfennigii</name>
    <dbReference type="NCBI Taxonomy" id="36849"/>
    <lineage>
        <taxon>Bacteria</taxon>
        <taxon>Bacillati</taxon>
        <taxon>Bacillota</taxon>
        <taxon>Clostridia</taxon>
        <taxon>Eubacteriales</taxon>
        <taxon>Clostridiaceae</taxon>
        <taxon>Oxobacter</taxon>
    </lineage>
</organism>
<evidence type="ECO:0000313" key="9">
    <source>
        <dbReference type="EMBL" id="KPU44192.1"/>
    </source>
</evidence>
<dbReference type="Proteomes" id="UP000050326">
    <property type="component" value="Unassembled WGS sequence"/>
</dbReference>
<dbReference type="AlphaFoldDB" id="A0A0N8NT93"/>
<dbReference type="SUPFAM" id="SSF56655">
    <property type="entry name" value="Carbohydrate phosphatase"/>
    <property type="match status" value="1"/>
</dbReference>
<dbReference type="EMBL" id="LKET01000032">
    <property type="protein sequence ID" value="KPU44192.1"/>
    <property type="molecule type" value="Genomic_DNA"/>
</dbReference>
<dbReference type="GO" id="GO:0006071">
    <property type="term" value="P:glycerol metabolic process"/>
    <property type="evidence" value="ECO:0007669"/>
    <property type="project" value="InterPro"/>
</dbReference>
<evidence type="ECO:0000256" key="2">
    <source>
        <dbReference type="ARBA" id="ARBA00008989"/>
    </source>
</evidence>
<evidence type="ECO:0000256" key="5">
    <source>
        <dbReference type="ARBA" id="ARBA00023211"/>
    </source>
</evidence>
<evidence type="ECO:0000256" key="3">
    <source>
        <dbReference type="ARBA" id="ARBA00022723"/>
    </source>
</evidence>
<evidence type="ECO:0000313" key="10">
    <source>
        <dbReference type="Proteomes" id="UP000050326"/>
    </source>
</evidence>
<dbReference type="FunFam" id="3.40.190.90:FF:000001">
    <property type="entry name" value="Fructose-1,6-bisphosphatase"/>
    <property type="match status" value="1"/>
</dbReference>
<dbReference type="GO" id="GO:0046872">
    <property type="term" value="F:metal ion binding"/>
    <property type="evidence" value="ECO:0007669"/>
    <property type="project" value="UniProtKB-KW"/>
</dbReference>
<dbReference type="Pfam" id="PF03320">
    <property type="entry name" value="FBPase_glpX"/>
    <property type="match status" value="1"/>
</dbReference>
<accession>A0A0N8NT93</accession>
<comment type="catalytic activity">
    <reaction evidence="1">
        <text>beta-D-fructose 1,6-bisphosphate + H2O = beta-D-fructose 6-phosphate + phosphate</text>
        <dbReference type="Rhea" id="RHEA:11064"/>
        <dbReference type="ChEBI" id="CHEBI:15377"/>
        <dbReference type="ChEBI" id="CHEBI:32966"/>
        <dbReference type="ChEBI" id="CHEBI:43474"/>
        <dbReference type="ChEBI" id="CHEBI:57634"/>
        <dbReference type="EC" id="3.1.3.11"/>
    </reaction>
</comment>
<dbReference type="NCBIfam" id="TIGR00330">
    <property type="entry name" value="glpX"/>
    <property type="match status" value="1"/>
</dbReference>
<keyword evidence="4 9" id="KW-0378">Hydrolase</keyword>
<keyword evidence="5" id="KW-0464">Manganese</keyword>
<dbReference type="GO" id="GO:0006094">
    <property type="term" value="P:gluconeogenesis"/>
    <property type="evidence" value="ECO:0007669"/>
    <property type="project" value="InterPro"/>
</dbReference>
<dbReference type="Gene3D" id="3.30.540.10">
    <property type="entry name" value="Fructose-1,6-Bisphosphatase, subunit A, domain 1"/>
    <property type="match status" value="1"/>
</dbReference>
<comment type="similarity">
    <text evidence="2 8">Belongs to the FBPase class 2 family.</text>
</comment>
<dbReference type="GO" id="GO:0005829">
    <property type="term" value="C:cytosol"/>
    <property type="evidence" value="ECO:0007669"/>
    <property type="project" value="TreeGrafter"/>
</dbReference>
<keyword evidence="3" id="KW-0479">Metal-binding</keyword>
<protein>
    <recommendedName>
        <fullName evidence="8">Fructose-1,6-bisphosphatase</fullName>
    </recommendedName>
</protein>
<dbReference type="PIRSF" id="PIRSF004532">
    <property type="entry name" value="GlpX"/>
    <property type="match status" value="1"/>
</dbReference>
<dbReference type="GO" id="GO:0042132">
    <property type="term" value="F:fructose 1,6-bisphosphate 1-phosphatase activity"/>
    <property type="evidence" value="ECO:0007669"/>
    <property type="project" value="UniProtKB-EC"/>
</dbReference>
<reference evidence="9 10" key="1">
    <citation type="submission" date="2015-09" db="EMBL/GenBank/DDBJ databases">
        <title>Genome sequence of Oxobacter pfennigii DSM 3222.</title>
        <authorList>
            <person name="Poehlein A."/>
            <person name="Bengelsdorf F.R."/>
            <person name="Schiel-Bengelsdorf B."/>
            <person name="Duerre P."/>
            <person name="Daniel R."/>
        </authorList>
    </citation>
    <scope>NUCLEOTIDE SEQUENCE [LARGE SCALE GENOMIC DNA]</scope>
    <source>
        <strain evidence="9 10">DSM 3222</strain>
    </source>
</reference>
<dbReference type="PANTHER" id="PTHR30447">
    <property type="entry name" value="FRUCTOSE-1,6-BISPHOSPHATASE CLASS 2"/>
    <property type="match status" value="1"/>
</dbReference>
<keyword evidence="10" id="KW-1185">Reference proteome</keyword>
<dbReference type="PANTHER" id="PTHR30447:SF0">
    <property type="entry name" value="FRUCTOSE-1,6-BISPHOSPHATASE 1 CLASS 2-RELATED"/>
    <property type="match status" value="1"/>
</dbReference>
<dbReference type="PATRIC" id="fig|36849.3.peg.2484"/>
<evidence type="ECO:0000256" key="4">
    <source>
        <dbReference type="ARBA" id="ARBA00022801"/>
    </source>
</evidence>
<dbReference type="InterPro" id="IPR004464">
    <property type="entry name" value="FBPase_class-2/SBPase"/>
</dbReference>
<evidence type="ECO:0000256" key="1">
    <source>
        <dbReference type="ARBA" id="ARBA00001273"/>
    </source>
</evidence>
<comment type="pathway">
    <text evidence="7">Carbohydrate biosynthesis.</text>
</comment>
<dbReference type="GO" id="GO:0030388">
    <property type="term" value="P:fructose 1,6-bisphosphate metabolic process"/>
    <property type="evidence" value="ECO:0007669"/>
    <property type="project" value="TreeGrafter"/>
</dbReference>
<sequence length="327" mass="34966">MLYTDLSMGIVRVTELAALSCAKYMGRGDKDLAFRAAVEGLRSAMIKLPIKGTVVVTESSADGDYILNKGDKLGVWKDDMPEYDIAVDPLDGAVLIAKGLPNAMSVIAVGPKGSLFKAPDVYMQKIVAGPEARGVIDINKSIDENIKNVAKALDKDISELTVIIQDRPRHEKLIRDARAAGARVKLFGEGDVAAALAALFDDTGVDLFVGTGGASEGVIAAAAVKCLGGHMQAKFLPKDDKEKDELSKLGIDNVDSVLTVDDLVKTQDVFFAATGITDCDLLKGVVYHENEMATTNSVVLRSKTGSIRFVEARHAIKKSTVNVFVKR</sequence>
<dbReference type="CDD" id="cd01516">
    <property type="entry name" value="FBPase_glpX"/>
    <property type="match status" value="1"/>
</dbReference>
<proteinExistence type="inferred from homology"/>
<keyword evidence="6 8" id="KW-0119">Carbohydrate metabolism</keyword>
<dbReference type="RefSeq" id="WP_054875381.1">
    <property type="nucleotide sequence ID" value="NZ_LKET01000032.1"/>
</dbReference>
<dbReference type="STRING" id="36849.OXPF_23600"/>
<dbReference type="Gene3D" id="3.40.190.90">
    <property type="match status" value="1"/>
</dbReference>
<gene>
    <name evidence="9" type="primary">glpX_2</name>
    <name evidence="9" type="ORF">OXPF_23600</name>
</gene>